<evidence type="ECO:0000313" key="2">
    <source>
        <dbReference type="Proteomes" id="UP000024635"/>
    </source>
</evidence>
<protein>
    <submittedName>
        <fullName evidence="1">Uncharacterized protein</fullName>
    </submittedName>
</protein>
<accession>A0A016TGU6</accession>
<evidence type="ECO:0000313" key="1">
    <source>
        <dbReference type="EMBL" id="EYC01921.1"/>
    </source>
</evidence>
<reference evidence="2" key="1">
    <citation type="journal article" date="2015" name="Nat. Genet.">
        <title>The genome and transcriptome of the zoonotic hookworm Ancylostoma ceylanicum identify infection-specific gene families.</title>
        <authorList>
            <person name="Schwarz E.M."/>
            <person name="Hu Y."/>
            <person name="Antoshechkin I."/>
            <person name="Miller M.M."/>
            <person name="Sternberg P.W."/>
            <person name="Aroian R.V."/>
        </authorList>
    </citation>
    <scope>NUCLEOTIDE SEQUENCE</scope>
    <source>
        <strain evidence="2">HY135</strain>
    </source>
</reference>
<proteinExistence type="predicted"/>
<gene>
    <name evidence="1" type="primary">Acey_s0103.g3540</name>
    <name evidence="1" type="ORF">Y032_0103g3540</name>
</gene>
<dbReference type="AlphaFoldDB" id="A0A016TGU6"/>
<comment type="caution">
    <text evidence="1">The sequence shown here is derived from an EMBL/GenBank/DDBJ whole genome shotgun (WGS) entry which is preliminary data.</text>
</comment>
<dbReference type="Proteomes" id="UP000024635">
    <property type="component" value="Unassembled WGS sequence"/>
</dbReference>
<name>A0A016TGU6_9BILA</name>
<dbReference type="EMBL" id="JARK01001439">
    <property type="protein sequence ID" value="EYC01921.1"/>
    <property type="molecule type" value="Genomic_DNA"/>
</dbReference>
<sequence length="125" mass="14209">MSFRRLAPSSDLNTRAHYIQYIATTTSGDCPHPSSSLVEGMQWIRVGTTVVIYTVLRDTVIILTRNTAGPPAFRDRLSNVLQCLNKFFPIIDLRLVALDLFSLHNFSIEGLIKVAMQHFNPEFWN</sequence>
<keyword evidence="2" id="KW-1185">Reference proteome</keyword>
<organism evidence="1 2">
    <name type="scientific">Ancylostoma ceylanicum</name>
    <dbReference type="NCBI Taxonomy" id="53326"/>
    <lineage>
        <taxon>Eukaryota</taxon>
        <taxon>Metazoa</taxon>
        <taxon>Ecdysozoa</taxon>
        <taxon>Nematoda</taxon>
        <taxon>Chromadorea</taxon>
        <taxon>Rhabditida</taxon>
        <taxon>Rhabditina</taxon>
        <taxon>Rhabditomorpha</taxon>
        <taxon>Strongyloidea</taxon>
        <taxon>Ancylostomatidae</taxon>
        <taxon>Ancylostomatinae</taxon>
        <taxon>Ancylostoma</taxon>
    </lineage>
</organism>